<dbReference type="InterPro" id="IPR023087">
    <property type="entry name" value="Flg_Motor_Flig_C"/>
</dbReference>
<evidence type="ECO:0000256" key="8">
    <source>
        <dbReference type="ARBA" id="ARBA00023136"/>
    </source>
</evidence>
<keyword evidence="14" id="KW-1185">Reference proteome</keyword>
<dbReference type="PRINTS" id="PR00954">
    <property type="entry name" value="FLGMOTORFLIG"/>
</dbReference>
<keyword evidence="5" id="KW-1003">Cell membrane</keyword>
<keyword evidence="13" id="KW-0966">Cell projection</keyword>
<dbReference type="RefSeq" id="WP_386740056.1">
    <property type="nucleotide sequence ID" value="NZ_JBHSMG010000002.1"/>
</dbReference>
<comment type="similarity">
    <text evidence="3">Belongs to the FliG family.</text>
</comment>
<protein>
    <recommendedName>
        <fullName evidence="4">Flagellar motor switch protein FliG</fullName>
    </recommendedName>
</protein>
<comment type="caution">
    <text evidence="13">The sequence shown here is derived from an EMBL/GenBank/DDBJ whole genome shotgun (WGS) entry which is preliminary data.</text>
</comment>
<dbReference type="PANTHER" id="PTHR30534:SF0">
    <property type="entry name" value="FLAGELLAR MOTOR SWITCH PROTEIN FLIG"/>
    <property type="match status" value="1"/>
</dbReference>
<evidence type="ECO:0000256" key="7">
    <source>
        <dbReference type="ARBA" id="ARBA00022779"/>
    </source>
</evidence>
<comment type="subcellular location">
    <subcellularLocation>
        <location evidence="1">Bacterial flagellum basal body</location>
    </subcellularLocation>
    <subcellularLocation>
        <location evidence="2">Cell membrane</location>
        <topology evidence="2">Peripheral membrane protein</topology>
        <orientation evidence="2">Cytoplasmic side</orientation>
    </subcellularLocation>
</comment>
<evidence type="ECO:0000259" key="12">
    <source>
        <dbReference type="Pfam" id="PF14842"/>
    </source>
</evidence>
<accession>A0ABW0NQP0</accession>
<dbReference type="Proteomes" id="UP001596039">
    <property type="component" value="Unassembled WGS sequence"/>
</dbReference>
<dbReference type="NCBIfam" id="TIGR00207">
    <property type="entry name" value="fliG"/>
    <property type="match status" value="1"/>
</dbReference>
<evidence type="ECO:0000256" key="3">
    <source>
        <dbReference type="ARBA" id="ARBA00010299"/>
    </source>
</evidence>
<evidence type="ECO:0000256" key="5">
    <source>
        <dbReference type="ARBA" id="ARBA00022475"/>
    </source>
</evidence>
<keyword evidence="13" id="KW-0282">Flagellum</keyword>
<evidence type="ECO:0000256" key="2">
    <source>
        <dbReference type="ARBA" id="ARBA00004413"/>
    </source>
</evidence>
<dbReference type="PANTHER" id="PTHR30534">
    <property type="entry name" value="FLAGELLAR MOTOR SWITCH PROTEIN FLIG"/>
    <property type="match status" value="1"/>
</dbReference>
<keyword evidence="6" id="KW-0145">Chemotaxis</keyword>
<dbReference type="Pfam" id="PF14842">
    <property type="entry name" value="FliG_N"/>
    <property type="match status" value="1"/>
</dbReference>
<reference evidence="14" key="1">
    <citation type="journal article" date="2019" name="Int. J. Syst. Evol. Microbiol.">
        <title>The Global Catalogue of Microorganisms (GCM) 10K type strain sequencing project: providing services to taxonomists for standard genome sequencing and annotation.</title>
        <authorList>
            <consortium name="The Broad Institute Genomics Platform"/>
            <consortium name="The Broad Institute Genome Sequencing Center for Infectious Disease"/>
            <person name="Wu L."/>
            <person name="Ma J."/>
        </authorList>
    </citation>
    <scope>NUCLEOTIDE SEQUENCE [LARGE SCALE GENOMIC DNA]</scope>
    <source>
        <strain evidence="14">CGMCC 4.6997</strain>
    </source>
</reference>
<dbReference type="InterPro" id="IPR011002">
    <property type="entry name" value="FliG_a-hlx"/>
</dbReference>
<evidence type="ECO:0000256" key="1">
    <source>
        <dbReference type="ARBA" id="ARBA00004117"/>
    </source>
</evidence>
<dbReference type="Pfam" id="PF01706">
    <property type="entry name" value="FliG_C"/>
    <property type="match status" value="1"/>
</dbReference>
<dbReference type="InterPro" id="IPR000090">
    <property type="entry name" value="Flg_Motor_Flig"/>
</dbReference>
<dbReference type="Pfam" id="PF14841">
    <property type="entry name" value="FliG_M"/>
    <property type="match status" value="1"/>
</dbReference>
<evidence type="ECO:0000313" key="14">
    <source>
        <dbReference type="Proteomes" id="UP001596039"/>
    </source>
</evidence>
<evidence type="ECO:0000259" key="10">
    <source>
        <dbReference type="Pfam" id="PF01706"/>
    </source>
</evidence>
<dbReference type="Gene3D" id="1.10.220.30">
    <property type="match status" value="3"/>
</dbReference>
<feature type="domain" description="Flagellar motor switch protein FliG C-terminal" evidence="10">
    <location>
        <begin position="223"/>
        <end position="330"/>
    </location>
</feature>
<evidence type="ECO:0000256" key="6">
    <source>
        <dbReference type="ARBA" id="ARBA00022500"/>
    </source>
</evidence>
<keyword evidence="9" id="KW-0975">Bacterial flagellum</keyword>
<keyword evidence="13" id="KW-0969">Cilium</keyword>
<dbReference type="InterPro" id="IPR028263">
    <property type="entry name" value="FliG_N"/>
</dbReference>
<evidence type="ECO:0000313" key="13">
    <source>
        <dbReference type="EMBL" id="MFC5502360.1"/>
    </source>
</evidence>
<evidence type="ECO:0000259" key="11">
    <source>
        <dbReference type="Pfam" id="PF14841"/>
    </source>
</evidence>
<organism evidence="13 14">
    <name type="scientific">Lysinimonas soli</name>
    <dbReference type="NCBI Taxonomy" id="1074233"/>
    <lineage>
        <taxon>Bacteria</taxon>
        <taxon>Bacillati</taxon>
        <taxon>Actinomycetota</taxon>
        <taxon>Actinomycetes</taxon>
        <taxon>Micrococcales</taxon>
        <taxon>Microbacteriaceae</taxon>
        <taxon>Lysinimonas</taxon>
    </lineage>
</organism>
<proteinExistence type="inferred from homology"/>
<keyword evidence="8" id="KW-0472">Membrane</keyword>
<dbReference type="SUPFAM" id="SSF48029">
    <property type="entry name" value="FliG"/>
    <property type="match status" value="2"/>
</dbReference>
<evidence type="ECO:0000256" key="4">
    <source>
        <dbReference type="ARBA" id="ARBA00021870"/>
    </source>
</evidence>
<dbReference type="EMBL" id="JBHSMG010000002">
    <property type="protein sequence ID" value="MFC5502360.1"/>
    <property type="molecule type" value="Genomic_DNA"/>
</dbReference>
<gene>
    <name evidence="13" type="primary">fliG</name>
    <name evidence="13" type="ORF">ACFPJ4_08930</name>
</gene>
<keyword evidence="7" id="KW-0283">Flagellar rotation</keyword>
<dbReference type="InterPro" id="IPR032779">
    <property type="entry name" value="FliG_M"/>
</dbReference>
<evidence type="ECO:0000256" key="9">
    <source>
        <dbReference type="ARBA" id="ARBA00023143"/>
    </source>
</evidence>
<sequence>MSEPAPTGLTGIQKAALVIMQLSQDHAAEVMRQFSEPEAEEIIGEIVRLRRVDAALVDVTIAEFYERTQKSVTQSRGGLEFAEELLQASFGAERAAGFLDRVSSTMAGTSFEFLDAADPHQISSLLAGELAETRALVLAHLAPGKASQVLAKFEASAQLDVAQAIASMRAATPEAVSIVADNLRRSARSVVTPRERAEVVGGVQPLVDIINRADVATEHELLEALDARDPKLAEEVRSRMITFADIVRLEGKDVQQVLRGLDVLTLATALKGAAPELMAIVRDNISERNRESLDDELTSLGRVRKKQIDEARAEISRAIRELEAQGIISLQRSDEVEDEYVS</sequence>
<feature type="domain" description="Flagellar motor switch protein FliG N-terminal" evidence="12">
    <location>
        <begin position="9"/>
        <end position="110"/>
    </location>
</feature>
<feature type="domain" description="Flagellar motor switch protein FliG middle" evidence="11">
    <location>
        <begin position="119"/>
        <end position="192"/>
    </location>
</feature>
<name>A0ABW0NQP0_9MICO</name>